<dbReference type="GeneID" id="88625263"/>
<evidence type="ECO:0000313" key="2">
    <source>
        <dbReference type="Proteomes" id="UP001272773"/>
    </source>
</evidence>
<proteinExistence type="predicted"/>
<name>A0ABU4QF15_9GAMM</name>
<evidence type="ECO:0000313" key="1">
    <source>
        <dbReference type="EMBL" id="MDX6018017.1"/>
    </source>
</evidence>
<sequence>MRSKTSSQYATALRDYLLAKHRVGRLETAYRNHESLWVQECVDLAELADWLRDEDYNPWGDFWDVTALGRMVFECWDNPPCQGAREILMLCSTRRGKESISKDSPFYPWWKRFVEGRQSLLSWLCEDKGADFNPAELLFHAEALLDKHWRRTEKRCKRYSGDPRLLLATPWFLTKQHQSSLTLPKKPSRSQMPNKAFAKDFLPLMLAARLVMHFFPQSGLLQGLALQSQYQPKTNEEYELYLRRLLLKHQVTRDGAGFIKRHLLAFSGEELLYLCDVAKLADDELKQIVTLFDAMHDPDLHWDEYLDKSEYLEYFQRLFPAAFQHRDEVSHVIE</sequence>
<reference evidence="1 2" key="1">
    <citation type="submission" date="2023-11" db="EMBL/GenBank/DDBJ databases">
        <title>MicrobeMod: A computational toolkit for identifying prokaryotic methylation and restriction-modification with nanopore sequencing.</title>
        <authorList>
            <person name="Crits-Christoph A."/>
            <person name="Kang S.C."/>
            <person name="Lee H."/>
            <person name="Ostrov N."/>
        </authorList>
    </citation>
    <scope>NUCLEOTIDE SEQUENCE [LARGE SCALE GENOMIC DNA]</scope>
    <source>
        <strain evidence="1 2">ATCC BAA-2732</strain>
    </source>
</reference>
<protein>
    <submittedName>
        <fullName evidence="1">Uncharacterized protein</fullName>
    </submittedName>
</protein>
<dbReference type="EMBL" id="JAWXXR010000001">
    <property type="protein sequence ID" value="MDX6018017.1"/>
    <property type="molecule type" value="Genomic_DNA"/>
</dbReference>
<organism evidence="1 2">
    <name type="scientific">Shewanella indica</name>
    <dbReference type="NCBI Taxonomy" id="768528"/>
    <lineage>
        <taxon>Bacteria</taxon>
        <taxon>Pseudomonadati</taxon>
        <taxon>Pseudomonadota</taxon>
        <taxon>Gammaproteobacteria</taxon>
        <taxon>Alteromonadales</taxon>
        <taxon>Shewanellaceae</taxon>
        <taxon>Shewanella</taxon>
    </lineage>
</organism>
<keyword evidence="2" id="KW-1185">Reference proteome</keyword>
<dbReference type="RefSeq" id="WP_039033207.1">
    <property type="nucleotide sequence ID" value="NZ_JAKCOQ010000013.1"/>
</dbReference>
<comment type="caution">
    <text evidence="1">The sequence shown here is derived from an EMBL/GenBank/DDBJ whole genome shotgun (WGS) entry which is preliminary data.</text>
</comment>
<gene>
    <name evidence="1" type="ORF">SIL79_17105</name>
</gene>
<dbReference type="Proteomes" id="UP001272773">
    <property type="component" value="Unassembled WGS sequence"/>
</dbReference>
<accession>A0ABU4QF15</accession>